<name>A0A3A1P534_9SPHN</name>
<evidence type="ECO:0000259" key="2">
    <source>
        <dbReference type="Pfam" id="PF21307"/>
    </source>
</evidence>
<dbReference type="Gene3D" id="1.50.10.10">
    <property type="match status" value="1"/>
</dbReference>
<keyword evidence="4" id="KW-0378">Hydrolase</keyword>
<dbReference type="AlphaFoldDB" id="A0A3A1P534"/>
<dbReference type="Proteomes" id="UP000265366">
    <property type="component" value="Unassembled WGS sequence"/>
</dbReference>
<dbReference type="PANTHER" id="PTHR31084:SF0">
    <property type="entry name" value="ALPHA-L-FUCOSIDASE 2"/>
    <property type="match status" value="1"/>
</dbReference>
<evidence type="ECO:0000313" key="5">
    <source>
        <dbReference type="Proteomes" id="UP000265366"/>
    </source>
</evidence>
<dbReference type="SUPFAM" id="SSF48208">
    <property type="entry name" value="Six-hairpin glycosidases"/>
    <property type="match status" value="1"/>
</dbReference>
<dbReference type="GO" id="GO:0004560">
    <property type="term" value="F:alpha-L-fucosidase activity"/>
    <property type="evidence" value="ECO:0007669"/>
    <property type="project" value="InterPro"/>
</dbReference>
<dbReference type="Pfam" id="PF14498">
    <property type="entry name" value="Glyco_hyd_65N_2"/>
    <property type="match status" value="1"/>
</dbReference>
<dbReference type="InterPro" id="IPR027414">
    <property type="entry name" value="GH95_N_dom"/>
</dbReference>
<proteinExistence type="predicted"/>
<sequence length="762" mass="82446">MVRASGPADVAGAPSQLWYRQPASTWVEALPVGNGRLGAMVYGGIARERLQLNEDTLWTGGPYDPVNPEARGALDEVRRLIAQQRYAEAEALADAKLIGRPATQMAYQTFGELEISFPELEGVAPDGYRRSLDLDSALARTEATIGGIAHLREVFVSPQAQVIAFRMRGAALFAADIELTSQQPTSAVTAEGASLLLTGRNAGRAGIAPALRLAGRALVQSDGHIAADGARLRVTEAHEIVVYVALATSFRRFDDTSGDPQAEVAAAIEGAARLGYDTLRDQAVSAHRELFRRVSLDLGTTPRAELPTDQRVAADDLTADPALAKLYFDYGRYLLIASSRPGSQPANLQGIWNGDNDPPWQSKYTVNINTEMNYWAAEPTALAECTEPPLRMIEELAITGARTAREMYGARGWVCHHNTDLWRATAPIDGAQWGLWPLGGAWLCTHLWDRWDYGRDRAFLARAYPLMRGAAQFFLDTLQVDPATGTLVTSPSISPENRHGEGAAVAAGPAMDRQILRDLFRQTAGAARLLGLDPDFAAELQTARSRLAPDRIGAQGQLQEWLADWDAAAPEPDHRHVSHLYALFPGSEIDLAATPELAAAARRSLDLRGDRSTGWATAWRINLRARLRQPEQAHAALAFLLGPGRAYPNLFDAHPPFQIDGNFGGTRAIAEMLLQSEGDRLLLLPALPAQWPAGSVRGLRARGNLEVALAWRDGRLVQAELSSPIGGQWQVGCGAGAALSQPLREIRLEAGQSLRLAGADFA</sequence>
<organism evidence="4 5">
    <name type="scientific">Aurantiacibacter xanthus</name>
    <dbReference type="NCBI Taxonomy" id="1784712"/>
    <lineage>
        <taxon>Bacteria</taxon>
        <taxon>Pseudomonadati</taxon>
        <taxon>Pseudomonadota</taxon>
        <taxon>Alphaproteobacteria</taxon>
        <taxon>Sphingomonadales</taxon>
        <taxon>Erythrobacteraceae</taxon>
        <taxon>Aurantiacibacter</taxon>
    </lineage>
</organism>
<reference evidence="4 5" key="1">
    <citation type="submission" date="2018-08" db="EMBL/GenBank/DDBJ databases">
        <title>Erythrobacter zhengii sp.nov., a bacterium isolated from deep-sea sediment.</title>
        <authorList>
            <person name="Fang C."/>
            <person name="Wu Y.-H."/>
            <person name="Sun C."/>
            <person name="Wang H."/>
            <person name="Cheng H."/>
            <person name="Meng F.-X."/>
            <person name="Wang C.-S."/>
            <person name="Xu X.-W."/>
        </authorList>
    </citation>
    <scope>NUCLEOTIDE SEQUENCE [LARGE SCALE GENOMIC DNA]</scope>
    <source>
        <strain evidence="4 5">CCTCC AB 2015396</strain>
    </source>
</reference>
<evidence type="ECO:0000259" key="1">
    <source>
        <dbReference type="Pfam" id="PF14498"/>
    </source>
</evidence>
<dbReference type="InterPro" id="IPR012341">
    <property type="entry name" value="6hp_glycosidase-like_sf"/>
</dbReference>
<dbReference type="InterPro" id="IPR008928">
    <property type="entry name" value="6-hairpin_glycosidase_sf"/>
</dbReference>
<dbReference type="PANTHER" id="PTHR31084">
    <property type="entry name" value="ALPHA-L-FUCOSIDASE 2"/>
    <property type="match status" value="1"/>
</dbReference>
<dbReference type="EMBL" id="QXFM01000139">
    <property type="protein sequence ID" value="RIV81155.1"/>
    <property type="molecule type" value="Genomic_DNA"/>
</dbReference>
<dbReference type="InterPro" id="IPR054363">
    <property type="entry name" value="GH95_cat"/>
</dbReference>
<gene>
    <name evidence="4" type="ORF">D2V17_17775</name>
</gene>
<dbReference type="Pfam" id="PF21307">
    <property type="entry name" value="Glyco_hydro_95_C"/>
    <property type="match status" value="1"/>
</dbReference>
<feature type="domain" description="Glycosyl hydrolase family 95 catalytic" evidence="3">
    <location>
        <begin position="275"/>
        <end position="673"/>
    </location>
</feature>
<feature type="domain" description="Alpha fucosidase A-like C-terminal" evidence="2">
    <location>
        <begin position="675"/>
        <end position="736"/>
    </location>
</feature>
<keyword evidence="5" id="KW-1185">Reference proteome</keyword>
<protein>
    <submittedName>
        <fullName evidence="4">Glycoside hydrolase family 95 protein</fullName>
    </submittedName>
</protein>
<feature type="domain" description="Glycosyl hydrolase family 95 N-terminal" evidence="1">
    <location>
        <begin position="17"/>
        <end position="251"/>
    </location>
</feature>
<comment type="caution">
    <text evidence="4">The sequence shown here is derived from an EMBL/GenBank/DDBJ whole genome shotgun (WGS) entry which is preliminary data.</text>
</comment>
<evidence type="ECO:0000259" key="3">
    <source>
        <dbReference type="Pfam" id="PF22124"/>
    </source>
</evidence>
<dbReference type="PIRSF" id="PIRSF007663">
    <property type="entry name" value="UCP007663"/>
    <property type="match status" value="1"/>
</dbReference>
<evidence type="ECO:0000313" key="4">
    <source>
        <dbReference type="EMBL" id="RIV81155.1"/>
    </source>
</evidence>
<dbReference type="InterPro" id="IPR016518">
    <property type="entry name" value="Alpha-L-fucosidase"/>
</dbReference>
<dbReference type="OrthoDB" id="9802600at2"/>
<dbReference type="Pfam" id="PF22124">
    <property type="entry name" value="Glyco_hydro_95_cat"/>
    <property type="match status" value="1"/>
</dbReference>
<dbReference type="InterPro" id="IPR049053">
    <property type="entry name" value="AFCA-like_C"/>
</dbReference>
<dbReference type="GO" id="GO:0005975">
    <property type="term" value="P:carbohydrate metabolic process"/>
    <property type="evidence" value="ECO:0007669"/>
    <property type="project" value="InterPro"/>
</dbReference>
<accession>A0A3A1P534</accession>